<feature type="repeat" description="TPR" evidence="1">
    <location>
        <begin position="478"/>
        <end position="511"/>
    </location>
</feature>
<dbReference type="SUPFAM" id="SSF53335">
    <property type="entry name" value="S-adenosyl-L-methionine-dependent methyltransferases"/>
    <property type="match status" value="1"/>
</dbReference>
<evidence type="ECO:0000313" key="2">
    <source>
        <dbReference type="EMBL" id="KFA88223.1"/>
    </source>
</evidence>
<organism evidence="2 3">
    <name type="scientific">Archangium violaceum Cb vi76</name>
    <dbReference type="NCBI Taxonomy" id="1406225"/>
    <lineage>
        <taxon>Bacteria</taxon>
        <taxon>Pseudomonadati</taxon>
        <taxon>Myxococcota</taxon>
        <taxon>Myxococcia</taxon>
        <taxon>Myxococcales</taxon>
        <taxon>Cystobacterineae</taxon>
        <taxon>Archangiaceae</taxon>
        <taxon>Archangium</taxon>
    </lineage>
</organism>
<protein>
    <submittedName>
        <fullName evidence="2">Uncharacterized protein</fullName>
    </submittedName>
</protein>
<gene>
    <name evidence="2" type="ORF">Q664_42655</name>
</gene>
<dbReference type="Gene3D" id="1.25.40.10">
    <property type="entry name" value="Tetratricopeptide repeat domain"/>
    <property type="match status" value="1"/>
</dbReference>
<keyword evidence="1" id="KW-0802">TPR repeat</keyword>
<dbReference type="InterPro" id="IPR019734">
    <property type="entry name" value="TPR_rpt"/>
</dbReference>
<dbReference type="Gene3D" id="3.40.50.12710">
    <property type="match status" value="1"/>
</dbReference>
<dbReference type="Pfam" id="PF13424">
    <property type="entry name" value="TPR_12"/>
    <property type="match status" value="1"/>
</dbReference>
<dbReference type="SUPFAM" id="SSF48452">
    <property type="entry name" value="TPR-like"/>
    <property type="match status" value="1"/>
</dbReference>
<comment type="caution">
    <text evidence="2">The sequence shown here is derived from an EMBL/GenBank/DDBJ whole genome shotgun (WGS) entry which is preliminary data.</text>
</comment>
<dbReference type="EMBL" id="JPMI01000300">
    <property type="protein sequence ID" value="KFA88223.1"/>
    <property type="molecule type" value="Genomic_DNA"/>
</dbReference>
<proteinExistence type="predicted"/>
<dbReference type="InterPro" id="IPR029063">
    <property type="entry name" value="SAM-dependent_MTases_sf"/>
</dbReference>
<dbReference type="PROSITE" id="PS50005">
    <property type="entry name" value="TPR"/>
    <property type="match status" value="1"/>
</dbReference>
<evidence type="ECO:0000256" key="1">
    <source>
        <dbReference type="PROSITE-ProRule" id="PRU00339"/>
    </source>
</evidence>
<reference evidence="2 3" key="1">
    <citation type="submission" date="2014-07" db="EMBL/GenBank/DDBJ databases">
        <title>Draft Genome Sequence of Gephyronic Acid Producer, Cystobacter violaceus Strain Cb vi76.</title>
        <authorList>
            <person name="Stevens D.C."/>
            <person name="Young J."/>
            <person name="Carmichael R."/>
            <person name="Tan J."/>
            <person name="Taylor R.E."/>
        </authorList>
    </citation>
    <scope>NUCLEOTIDE SEQUENCE [LARGE SCALE GENOMIC DNA]</scope>
    <source>
        <strain evidence="2 3">Cb vi76</strain>
    </source>
</reference>
<dbReference type="InterPro" id="IPR038375">
    <property type="entry name" value="NDUFAF7_sf"/>
</dbReference>
<accession>A0A084SID8</accession>
<dbReference type="Proteomes" id="UP000028547">
    <property type="component" value="Unassembled WGS sequence"/>
</dbReference>
<evidence type="ECO:0000313" key="3">
    <source>
        <dbReference type="Proteomes" id="UP000028547"/>
    </source>
</evidence>
<sequence>MEPSGFVLEHNQRLSRSLLWSCQRAFYERQGVEAWRRGLLPGFITSNPVIGRAYAQVVLGWMRDWCAASPRESGQPFHLIELGAGSGRFAFHFLEAFRRLHARSRLRDVPFRYVMTDLPERNLEFWLSHPRLQPFLDEGLLDVARFDAEHDEQLVLRRGGTVLAPGTVANPLAVVANYFFDSIPQDAFSVHDGVLHECLVSVSSPGPGPEVEAEDFLEQAAVSFEDHEVRGARYGDAELDGILEDYRERLGDATFLFPSTALRCLRRLQRLSGGRLLLLSGDKGHASQDELSDRSSGVSLVRHGGAFSLMVNYDAIGRYFRLRDGQVLRPIHRHVSLHVGAFLLGQPPDGYGETELAYEEAIERSGPDDYATLLGRMEQYHEEMTLEELLALLRWSGWDSGLLMAIFPSLLPRAEAADEPLRQEVCWAIQQVWEADYPIGGEQDDLAYHLGMLLYVMERPAEALTFFEHSLRQYGEAPGTYYNQGMCHVRLQQDARARECFERALTLDEDFSQAREMLSELQHAPSPSGRGQG</sequence>
<dbReference type="AlphaFoldDB" id="A0A084SID8"/>
<name>A0A084SID8_9BACT</name>
<dbReference type="SMART" id="SM00028">
    <property type="entry name" value="TPR"/>
    <property type="match status" value="2"/>
</dbReference>
<dbReference type="InterPro" id="IPR011990">
    <property type="entry name" value="TPR-like_helical_dom_sf"/>
</dbReference>